<evidence type="ECO:0000313" key="11">
    <source>
        <dbReference type="Proteomes" id="UP000621799"/>
    </source>
</evidence>
<evidence type="ECO:0000256" key="4">
    <source>
        <dbReference type="ARBA" id="ARBA00022475"/>
    </source>
</evidence>
<feature type="transmembrane region" description="Helical" evidence="8">
    <location>
        <begin position="21"/>
        <end position="46"/>
    </location>
</feature>
<dbReference type="Proteomes" id="UP000621799">
    <property type="component" value="Unassembled WGS sequence"/>
</dbReference>
<evidence type="ECO:0000256" key="1">
    <source>
        <dbReference type="ARBA" id="ARBA00004651"/>
    </source>
</evidence>
<accession>A0A928VVX1</accession>
<evidence type="ECO:0000259" key="9">
    <source>
        <dbReference type="PROSITE" id="PS50928"/>
    </source>
</evidence>
<keyword evidence="5 8" id="KW-0812">Transmembrane</keyword>
<feature type="transmembrane region" description="Helical" evidence="8">
    <location>
        <begin position="66"/>
        <end position="96"/>
    </location>
</feature>
<dbReference type="Pfam" id="PF00528">
    <property type="entry name" value="BPD_transp_1"/>
    <property type="match status" value="1"/>
</dbReference>
<dbReference type="SUPFAM" id="SSF161098">
    <property type="entry name" value="MetI-like"/>
    <property type="match status" value="1"/>
</dbReference>
<keyword evidence="7 8" id="KW-0472">Membrane</keyword>
<dbReference type="GO" id="GO:0005886">
    <property type="term" value="C:plasma membrane"/>
    <property type="evidence" value="ECO:0007669"/>
    <property type="project" value="UniProtKB-SubCell"/>
</dbReference>
<dbReference type="InterPro" id="IPR000515">
    <property type="entry name" value="MetI-like"/>
</dbReference>
<evidence type="ECO:0000256" key="6">
    <source>
        <dbReference type="ARBA" id="ARBA00022989"/>
    </source>
</evidence>
<organism evidence="10 11">
    <name type="scientific">Zarconia navalis LEGE 11467</name>
    <dbReference type="NCBI Taxonomy" id="1828826"/>
    <lineage>
        <taxon>Bacteria</taxon>
        <taxon>Bacillati</taxon>
        <taxon>Cyanobacteriota</taxon>
        <taxon>Cyanophyceae</taxon>
        <taxon>Oscillatoriophycideae</taxon>
        <taxon>Oscillatoriales</taxon>
        <taxon>Oscillatoriales incertae sedis</taxon>
        <taxon>Zarconia</taxon>
        <taxon>Zarconia navalis</taxon>
    </lineage>
</organism>
<proteinExistence type="inferred from homology"/>
<evidence type="ECO:0000313" key="10">
    <source>
        <dbReference type="EMBL" id="MBE9041136.1"/>
    </source>
</evidence>
<dbReference type="PANTHER" id="PTHR43470">
    <property type="entry name" value="PHOSPHATE TRANSPORT SYSTEM PERMEASE PROTEIN PSTA-RELATED"/>
    <property type="match status" value="1"/>
</dbReference>
<feature type="transmembrane region" description="Helical" evidence="8">
    <location>
        <begin position="257"/>
        <end position="278"/>
    </location>
</feature>
<dbReference type="CDD" id="cd06261">
    <property type="entry name" value="TM_PBP2"/>
    <property type="match status" value="1"/>
</dbReference>
<evidence type="ECO:0000256" key="2">
    <source>
        <dbReference type="ARBA" id="ARBA00007069"/>
    </source>
</evidence>
<dbReference type="InterPro" id="IPR005672">
    <property type="entry name" value="Phosphate_PstA"/>
</dbReference>
<evidence type="ECO:0000256" key="7">
    <source>
        <dbReference type="ARBA" id="ARBA00023136"/>
    </source>
</evidence>
<feature type="transmembrane region" description="Helical" evidence="8">
    <location>
        <begin position="116"/>
        <end position="133"/>
    </location>
</feature>
<comment type="caution">
    <text evidence="8">Lacks conserved residue(s) required for the propagation of feature annotation.</text>
</comment>
<sequence>MNNLESRSRKTIACKDGALAVLVWGTAIAITGIFLWIAIDVTWHGIGQVSWEFLTTEPRNSGRDGGISSILISTGLILAVCLGTAVPLALGTAILLAEFTATHNRFGQWVRRSLDMLAGVPSIVFGLFGNAFFSITLGLGFSILSGGLTLACTILPILIRTIEVGLRSVPDDYRLGAASLGVSRTSTLIHVLLPSAIPSLIAGLILGMGRAIAEAAALIFTSGYVDRTPTSLLDSGRSLSIHIYDLSMNVPGGDNNAYASVLVLLVLLLFINSTATGLSKLWMHRSI</sequence>
<dbReference type="EMBL" id="JADEXN010000155">
    <property type="protein sequence ID" value="MBE9041136.1"/>
    <property type="molecule type" value="Genomic_DNA"/>
</dbReference>
<feature type="domain" description="ABC transmembrane type-1" evidence="9">
    <location>
        <begin position="71"/>
        <end position="275"/>
    </location>
</feature>
<dbReference type="GO" id="GO:0035435">
    <property type="term" value="P:phosphate ion transmembrane transport"/>
    <property type="evidence" value="ECO:0007669"/>
    <property type="project" value="InterPro"/>
</dbReference>
<comment type="similarity">
    <text evidence="2 8">Belongs to the binding-protein-dependent transport system permease family. CysTW subfamily.</text>
</comment>
<dbReference type="RefSeq" id="WP_264321364.1">
    <property type="nucleotide sequence ID" value="NZ_JADEXN010000155.1"/>
</dbReference>
<dbReference type="PANTHER" id="PTHR43470:SF3">
    <property type="entry name" value="PHOSPHATE TRANSPORT SYSTEM PERMEASE PROTEIN PSTA-RELATED"/>
    <property type="match status" value="1"/>
</dbReference>
<dbReference type="AlphaFoldDB" id="A0A928VVX1"/>
<dbReference type="NCBIfam" id="TIGR00974">
    <property type="entry name" value="3a0107s02c"/>
    <property type="match status" value="1"/>
</dbReference>
<keyword evidence="11" id="KW-1185">Reference proteome</keyword>
<dbReference type="InterPro" id="IPR035906">
    <property type="entry name" value="MetI-like_sf"/>
</dbReference>
<comment type="subcellular location">
    <subcellularLocation>
        <location evidence="1 8">Cell membrane</location>
        <topology evidence="1 8">Multi-pass membrane protein</topology>
    </subcellularLocation>
</comment>
<name>A0A928VVX1_9CYAN</name>
<comment type="caution">
    <text evidence="10">The sequence shown here is derived from an EMBL/GenBank/DDBJ whole genome shotgun (WGS) entry which is preliminary data.</text>
</comment>
<dbReference type="PROSITE" id="PS50928">
    <property type="entry name" value="ABC_TM1"/>
    <property type="match status" value="1"/>
</dbReference>
<keyword evidence="3" id="KW-0813">Transport</keyword>
<dbReference type="GO" id="GO:0005315">
    <property type="term" value="F:phosphate transmembrane transporter activity"/>
    <property type="evidence" value="ECO:0007669"/>
    <property type="project" value="InterPro"/>
</dbReference>
<evidence type="ECO:0000256" key="3">
    <source>
        <dbReference type="ARBA" id="ARBA00022448"/>
    </source>
</evidence>
<feature type="transmembrane region" description="Helical" evidence="8">
    <location>
        <begin position="139"/>
        <end position="159"/>
    </location>
</feature>
<protein>
    <recommendedName>
        <fullName evidence="8">Phosphate transport system permease protein PstA</fullName>
    </recommendedName>
</protein>
<reference evidence="10" key="1">
    <citation type="submission" date="2020-10" db="EMBL/GenBank/DDBJ databases">
        <authorList>
            <person name="Castelo-Branco R."/>
            <person name="Eusebio N."/>
            <person name="Adriana R."/>
            <person name="Vieira A."/>
            <person name="Brugerolle De Fraissinette N."/>
            <person name="Rezende De Castro R."/>
            <person name="Schneider M.P."/>
            <person name="Vasconcelos V."/>
            <person name="Leao P.N."/>
        </authorList>
    </citation>
    <scope>NUCLEOTIDE SEQUENCE</scope>
    <source>
        <strain evidence="10">LEGE 11467</strain>
    </source>
</reference>
<keyword evidence="4 8" id="KW-1003">Cell membrane</keyword>
<dbReference type="Gene3D" id="1.10.3720.10">
    <property type="entry name" value="MetI-like"/>
    <property type="match status" value="1"/>
</dbReference>
<gene>
    <name evidence="10" type="primary">pstA</name>
    <name evidence="10" type="ORF">IQ235_10135</name>
</gene>
<evidence type="ECO:0000256" key="5">
    <source>
        <dbReference type="ARBA" id="ARBA00022692"/>
    </source>
</evidence>
<keyword evidence="6 8" id="KW-1133">Transmembrane helix</keyword>
<evidence type="ECO:0000256" key="8">
    <source>
        <dbReference type="RuleBase" id="RU363043"/>
    </source>
</evidence>